<dbReference type="Pfam" id="PF14275">
    <property type="entry name" value="DUF4362"/>
    <property type="match status" value="1"/>
</dbReference>
<name>A0A841TVD1_9BACL</name>
<sequence>MRKGIMALMAAGMLTLAACGNSAEEETVQGDVYPVKNEAPKVTVSRFVDFGPINEDVYGSFADADTIKAFEEAVGSAQRMEGQLDVGAADYDVVIERDGVPKAIRLWIDDAAEEGAKGMFVDASDSGIGYTLTADATKKLGELIRGIEYSAEQAEKNGDVVLALDGIKNPGTWVQFAENVKQKKPGRVQITAYTVEGDPIFYNLSYNGGDDIRYRFDTTHDAYGNPEKREEFCGEIAETLTDKGMEYRLKSCGANRDQESKTFSILIPG</sequence>
<evidence type="ECO:0000313" key="4">
    <source>
        <dbReference type="Proteomes" id="UP000553776"/>
    </source>
</evidence>
<dbReference type="InterPro" id="IPR058780">
    <property type="entry name" value="YhfM-like_dom"/>
</dbReference>
<evidence type="ECO:0000256" key="1">
    <source>
        <dbReference type="SAM" id="SignalP"/>
    </source>
</evidence>
<dbReference type="Proteomes" id="UP000553776">
    <property type="component" value="Unassembled WGS sequence"/>
</dbReference>
<proteinExistence type="predicted"/>
<keyword evidence="4" id="KW-1185">Reference proteome</keyword>
<feature type="domain" description="YhfM-like" evidence="2">
    <location>
        <begin position="60"/>
        <end position="145"/>
    </location>
</feature>
<feature type="chain" id="PRO_5032716489" evidence="1">
    <location>
        <begin position="24"/>
        <end position="269"/>
    </location>
</feature>
<evidence type="ECO:0000313" key="3">
    <source>
        <dbReference type="EMBL" id="MBB6692135.1"/>
    </source>
</evidence>
<dbReference type="RefSeq" id="WP_185136124.1">
    <property type="nucleotide sequence ID" value="NZ_BORM01000004.1"/>
</dbReference>
<feature type="signal peptide" evidence="1">
    <location>
        <begin position="1"/>
        <end position="23"/>
    </location>
</feature>
<dbReference type="EMBL" id="JACJVR010000047">
    <property type="protein sequence ID" value="MBB6692135.1"/>
    <property type="molecule type" value="Genomic_DNA"/>
</dbReference>
<dbReference type="Pfam" id="PF26353">
    <property type="entry name" value="YhfM"/>
    <property type="match status" value="1"/>
</dbReference>
<keyword evidence="1" id="KW-0732">Signal</keyword>
<dbReference type="InterPro" id="IPR025372">
    <property type="entry name" value="DUF4362"/>
</dbReference>
<comment type="caution">
    <text evidence="3">The sequence shown here is derived from an EMBL/GenBank/DDBJ whole genome shotgun (WGS) entry which is preliminary data.</text>
</comment>
<organism evidence="3 4">
    <name type="scientific">Cohnella xylanilytica</name>
    <dbReference type="NCBI Taxonomy" id="557555"/>
    <lineage>
        <taxon>Bacteria</taxon>
        <taxon>Bacillati</taxon>
        <taxon>Bacillota</taxon>
        <taxon>Bacilli</taxon>
        <taxon>Bacillales</taxon>
        <taxon>Paenibacillaceae</taxon>
        <taxon>Cohnella</taxon>
    </lineage>
</organism>
<dbReference type="AlphaFoldDB" id="A0A841TVD1"/>
<gene>
    <name evidence="3" type="ORF">H7B90_12055</name>
</gene>
<accession>A0A841TVD1</accession>
<protein>
    <submittedName>
        <fullName evidence="3">DUF4362 domain-containing protein</fullName>
    </submittedName>
</protein>
<dbReference type="PROSITE" id="PS51257">
    <property type="entry name" value="PROKAR_LIPOPROTEIN"/>
    <property type="match status" value="1"/>
</dbReference>
<reference evidence="3 4" key="1">
    <citation type="submission" date="2020-08" db="EMBL/GenBank/DDBJ databases">
        <title>Cohnella phylogeny.</title>
        <authorList>
            <person name="Dunlap C."/>
        </authorList>
    </citation>
    <scope>NUCLEOTIDE SEQUENCE [LARGE SCALE GENOMIC DNA]</scope>
    <source>
        <strain evidence="3 4">DSM 25239</strain>
    </source>
</reference>
<evidence type="ECO:0000259" key="2">
    <source>
        <dbReference type="Pfam" id="PF26353"/>
    </source>
</evidence>